<dbReference type="PANTHER" id="PTHR44830:SF1">
    <property type="entry name" value="TR-TYPE G DOMAIN-CONTAINING PROTEIN"/>
    <property type="match status" value="1"/>
</dbReference>
<accession>A0A485NYL6</accession>
<keyword evidence="4" id="KW-1185">Reference proteome</keyword>
<keyword evidence="1" id="KW-0547">Nucleotide-binding</keyword>
<dbReference type="PANTHER" id="PTHR44830">
    <property type="entry name" value="ELONGATION FACTOR 1 ALPHA"/>
    <property type="match status" value="1"/>
</dbReference>
<dbReference type="InterPro" id="IPR009001">
    <property type="entry name" value="Transl_elong_EF1A/Init_IF2_C"/>
</dbReference>
<dbReference type="AlphaFoldDB" id="A0A485NYL6"/>
<keyword evidence="3" id="KW-0251">Elongation factor</keyword>
<organism evidence="3 4">
    <name type="scientific">Lynx pardinus</name>
    <name type="common">Iberian lynx</name>
    <name type="synonym">Felis pardina</name>
    <dbReference type="NCBI Taxonomy" id="191816"/>
    <lineage>
        <taxon>Eukaryota</taxon>
        <taxon>Metazoa</taxon>
        <taxon>Chordata</taxon>
        <taxon>Craniata</taxon>
        <taxon>Vertebrata</taxon>
        <taxon>Euteleostomi</taxon>
        <taxon>Mammalia</taxon>
        <taxon>Eutheria</taxon>
        <taxon>Laurasiatheria</taxon>
        <taxon>Carnivora</taxon>
        <taxon>Feliformia</taxon>
        <taxon>Felidae</taxon>
        <taxon>Felinae</taxon>
        <taxon>Lynx</taxon>
    </lineage>
</organism>
<evidence type="ECO:0000313" key="3">
    <source>
        <dbReference type="EMBL" id="VFV37387.1"/>
    </source>
</evidence>
<name>A0A485NYL6_LYNPA</name>
<dbReference type="SUPFAM" id="SSF50465">
    <property type="entry name" value="EF-Tu/eEF-1alpha/eIF2-gamma C-terminal domain"/>
    <property type="match status" value="1"/>
</dbReference>
<dbReference type="Proteomes" id="UP000386466">
    <property type="component" value="Unassembled WGS sequence"/>
</dbReference>
<proteinExistence type="predicted"/>
<dbReference type="EMBL" id="CAAGRJ010024223">
    <property type="protein sequence ID" value="VFV37387.1"/>
    <property type="molecule type" value="Genomic_DNA"/>
</dbReference>
<sequence>NNVGFNIKDITVKDVCHGNVAGDNKNEPPPMQGAGITAQVIILNHPGQLSTGYPPMLNCCTAHIGLIIVLEKSWKMAPQLLEIC</sequence>
<keyword evidence="3" id="KW-0648">Protein biosynthesis</keyword>
<reference evidence="3 4" key="1">
    <citation type="submission" date="2019-01" db="EMBL/GenBank/DDBJ databases">
        <authorList>
            <person name="Alioto T."/>
            <person name="Alioto T."/>
        </authorList>
    </citation>
    <scope>NUCLEOTIDE SEQUENCE [LARGE SCALE GENOMIC DNA]</scope>
</reference>
<keyword evidence="2" id="KW-0342">GTP-binding</keyword>
<feature type="non-terminal residue" evidence="3">
    <location>
        <position position="1"/>
    </location>
</feature>
<evidence type="ECO:0000256" key="1">
    <source>
        <dbReference type="ARBA" id="ARBA00022741"/>
    </source>
</evidence>
<dbReference type="Gene3D" id="2.40.30.10">
    <property type="entry name" value="Translation factors"/>
    <property type="match status" value="1"/>
</dbReference>
<evidence type="ECO:0000256" key="2">
    <source>
        <dbReference type="ARBA" id="ARBA00023134"/>
    </source>
</evidence>
<protein>
    <submittedName>
        <fullName evidence="3">Elongation factor 1-alpha 1-like</fullName>
    </submittedName>
</protein>
<dbReference type="GO" id="GO:0003746">
    <property type="term" value="F:translation elongation factor activity"/>
    <property type="evidence" value="ECO:0007669"/>
    <property type="project" value="UniProtKB-KW"/>
</dbReference>
<gene>
    <name evidence="3" type="ORF">LYPA_23C018180</name>
</gene>
<dbReference type="GO" id="GO:0005525">
    <property type="term" value="F:GTP binding"/>
    <property type="evidence" value="ECO:0007669"/>
    <property type="project" value="UniProtKB-KW"/>
</dbReference>
<evidence type="ECO:0000313" key="4">
    <source>
        <dbReference type="Proteomes" id="UP000386466"/>
    </source>
</evidence>